<keyword evidence="9 12" id="KW-0862">Zinc</keyword>
<organism evidence="13 14">
    <name type="scientific">Commensalibacter papalotli</name>
    <name type="common">ex Botero et al. 2024</name>
    <dbReference type="NCBI Taxonomy" id="2972766"/>
    <lineage>
        <taxon>Bacteria</taxon>
        <taxon>Pseudomonadati</taxon>
        <taxon>Pseudomonadota</taxon>
        <taxon>Alphaproteobacteria</taxon>
        <taxon>Acetobacterales</taxon>
        <taxon>Acetobacteraceae</taxon>
    </lineage>
</organism>
<dbReference type="InterPro" id="IPR015870">
    <property type="entry name" value="UDP-acyl_N-AcGlcN_deAcase_N"/>
</dbReference>
<feature type="binding site" evidence="12">
    <location>
        <position position="110"/>
    </location>
    <ligand>
        <name>Zn(2+)</name>
        <dbReference type="ChEBI" id="CHEBI:29105"/>
    </ligand>
</feature>
<evidence type="ECO:0000256" key="8">
    <source>
        <dbReference type="ARBA" id="ARBA00022801"/>
    </source>
</evidence>
<evidence type="ECO:0000256" key="11">
    <source>
        <dbReference type="ARBA" id="ARBA00024535"/>
    </source>
</evidence>
<keyword evidence="7 12" id="KW-0479">Metal-binding</keyword>
<dbReference type="InterPro" id="IPR011334">
    <property type="entry name" value="UDP-acyl_GlcNac_deAcase_C"/>
</dbReference>
<dbReference type="Gene3D" id="3.30.1700.10">
    <property type="entry name" value="lpxc deacetylase, domain 2"/>
    <property type="match status" value="1"/>
</dbReference>
<comment type="similarity">
    <text evidence="12">Belongs to the LpxC family.</text>
</comment>
<protein>
    <recommendedName>
        <fullName evidence="4 12">UDP-3-O-acyl-N-acetylglucosamine deacetylase</fullName>
        <shortName evidence="12">UDP-3-O-acyl-GlcNAc deacetylase</shortName>
        <ecNumber evidence="4 12">3.5.1.108</ecNumber>
    </recommendedName>
    <alternativeName>
        <fullName evidence="12">UDP-3-O-[R-3-hydroxymyristoyl]-N-acetylglucosamine deacetylase</fullName>
    </alternativeName>
</protein>
<evidence type="ECO:0000256" key="2">
    <source>
        <dbReference type="ARBA" id="ARBA00002923"/>
    </source>
</evidence>
<comment type="cofactor">
    <cofactor evidence="1 12">
        <name>Zn(2+)</name>
        <dbReference type="ChEBI" id="CHEBI:29105"/>
    </cofactor>
</comment>
<evidence type="ECO:0000256" key="7">
    <source>
        <dbReference type="ARBA" id="ARBA00022723"/>
    </source>
</evidence>
<proteinExistence type="inferred from homology"/>
<feature type="binding site" evidence="12">
    <location>
        <position position="273"/>
    </location>
    <ligand>
        <name>Zn(2+)</name>
        <dbReference type="ChEBI" id="CHEBI:29105"/>
    </ligand>
</feature>
<evidence type="ECO:0000256" key="6">
    <source>
        <dbReference type="ARBA" id="ARBA00022556"/>
    </source>
</evidence>
<dbReference type="EMBL" id="CAMXCH010000002">
    <property type="protein sequence ID" value="CAI3936009.1"/>
    <property type="molecule type" value="Genomic_DNA"/>
</dbReference>
<dbReference type="Gene3D" id="3.30.230.20">
    <property type="entry name" value="lpxc deacetylase, domain 1"/>
    <property type="match status" value="1"/>
</dbReference>
<dbReference type="PANTHER" id="PTHR33694">
    <property type="entry name" value="UDP-3-O-ACYL-N-ACETYLGLUCOSAMINE DEACETYLASE 1, MITOCHONDRIAL-RELATED"/>
    <property type="match status" value="1"/>
</dbReference>
<keyword evidence="10 12" id="KW-0443">Lipid metabolism</keyword>
<comment type="caution">
    <text evidence="13">The sequence shown here is derived from an EMBL/GenBank/DDBJ whole genome shotgun (WGS) entry which is preliminary data.</text>
</comment>
<keyword evidence="8 12" id="KW-0378">Hydrolase</keyword>
<feature type="binding site" evidence="12">
    <location>
        <position position="269"/>
    </location>
    <ligand>
        <name>Zn(2+)</name>
        <dbReference type="ChEBI" id="CHEBI:29105"/>
    </ligand>
</feature>
<keyword evidence="6 12" id="KW-0441">Lipid A biosynthesis</keyword>
<dbReference type="PANTHER" id="PTHR33694:SF1">
    <property type="entry name" value="UDP-3-O-ACYL-N-ACETYLGLUCOSAMINE DEACETYLASE 1, MITOCHONDRIAL-RELATED"/>
    <property type="match status" value="1"/>
</dbReference>
<evidence type="ECO:0000256" key="4">
    <source>
        <dbReference type="ARBA" id="ARBA00012745"/>
    </source>
</evidence>
<comment type="catalytic activity">
    <reaction evidence="11 12">
        <text>a UDP-3-O-[(3R)-3-hydroxyacyl]-N-acetyl-alpha-D-glucosamine + H2O = a UDP-3-O-[(3R)-3-hydroxyacyl]-alpha-D-glucosamine + acetate</text>
        <dbReference type="Rhea" id="RHEA:67816"/>
        <dbReference type="ChEBI" id="CHEBI:15377"/>
        <dbReference type="ChEBI" id="CHEBI:30089"/>
        <dbReference type="ChEBI" id="CHEBI:137740"/>
        <dbReference type="ChEBI" id="CHEBI:173225"/>
        <dbReference type="EC" id="3.5.1.108"/>
    </reaction>
</comment>
<evidence type="ECO:0000256" key="5">
    <source>
        <dbReference type="ARBA" id="ARBA00022516"/>
    </source>
</evidence>
<feature type="active site" description="Proton donor" evidence="12">
    <location>
        <position position="296"/>
    </location>
</feature>
<name>A0ABM9HM46_9PROT</name>
<dbReference type="Pfam" id="PF03331">
    <property type="entry name" value="LpxC"/>
    <property type="match status" value="1"/>
</dbReference>
<evidence type="ECO:0000256" key="3">
    <source>
        <dbReference type="ARBA" id="ARBA00005002"/>
    </source>
</evidence>
<evidence type="ECO:0000256" key="9">
    <source>
        <dbReference type="ARBA" id="ARBA00022833"/>
    </source>
</evidence>
<evidence type="ECO:0000313" key="14">
    <source>
        <dbReference type="Proteomes" id="UP001154272"/>
    </source>
</evidence>
<evidence type="ECO:0000256" key="1">
    <source>
        <dbReference type="ARBA" id="ARBA00001947"/>
    </source>
</evidence>
<dbReference type="InterPro" id="IPR004463">
    <property type="entry name" value="UDP-acyl_GlcNac_deAcase"/>
</dbReference>
<dbReference type="SUPFAM" id="SSF54211">
    <property type="entry name" value="Ribosomal protein S5 domain 2-like"/>
    <property type="match status" value="2"/>
</dbReference>
<reference evidence="13" key="1">
    <citation type="submission" date="2022-10" db="EMBL/GenBank/DDBJ databases">
        <authorList>
            <person name="Botero Cardona J."/>
        </authorList>
    </citation>
    <scope>NUCLEOTIDE SEQUENCE</scope>
    <source>
        <strain evidence="13">R-83534</strain>
    </source>
</reference>
<evidence type="ECO:0000313" key="13">
    <source>
        <dbReference type="EMBL" id="CAI3936009.1"/>
    </source>
</evidence>
<evidence type="ECO:0000256" key="12">
    <source>
        <dbReference type="HAMAP-Rule" id="MF_00388"/>
    </source>
</evidence>
<comment type="pathway">
    <text evidence="3 12">Glycolipid biosynthesis; lipid IV(A) biosynthesis; lipid IV(A) from (3R)-3-hydroxytetradecanoyl-[acyl-carrier-protein] and UDP-N-acetyl-alpha-D-glucosamine: step 2/6.</text>
</comment>
<comment type="function">
    <text evidence="2 12">Catalyzes the hydrolysis of UDP-3-O-myristoyl-N-acetylglucosamine to form UDP-3-O-myristoylglucosamine and acetate, the committed step in lipid A biosynthesis.</text>
</comment>
<dbReference type="InterPro" id="IPR020568">
    <property type="entry name" value="Ribosomal_Su5_D2-typ_SF"/>
</dbReference>
<dbReference type="NCBIfam" id="TIGR00325">
    <property type="entry name" value="lpxC"/>
    <property type="match status" value="1"/>
</dbReference>
<keyword evidence="5 12" id="KW-0444">Lipid biosynthesis</keyword>
<dbReference type="EC" id="3.5.1.108" evidence="4 12"/>
<dbReference type="RefSeq" id="WP_282023594.1">
    <property type="nucleotide sequence ID" value="NZ_CAMXCH010000002.1"/>
</dbReference>
<gene>
    <name evidence="12" type="primary">lpxC</name>
    <name evidence="13" type="ORF">R83534S58_LOCUS830</name>
</gene>
<dbReference type="Proteomes" id="UP001154272">
    <property type="component" value="Unassembled WGS sequence"/>
</dbReference>
<evidence type="ECO:0000256" key="10">
    <source>
        <dbReference type="ARBA" id="ARBA00023098"/>
    </source>
</evidence>
<dbReference type="HAMAP" id="MF_00388">
    <property type="entry name" value="LpxC"/>
    <property type="match status" value="1"/>
</dbReference>
<accession>A0ABM9HM46</accession>
<sequence length="342" mass="37762">MDRMQIKSLPRPTNIPRRSIWSHLPLTQSYIAPEHTISTPISCCGIGLHSGKYINLKLLPAPAGTGVIFRRTDMSNISIRACYDNVVDTTLSTVIANPKNPSIKIATIEHLMAALSGNQIDNIIVECDGPELPVLDGSSAQFNALLEQVGRQTLLAIIPSIKILKTVRVESKDAFAELVPSTYEGLTLTLSIDFPVAAIGKQIFKMHLTPENFKNELAHCRTFTLKSEIDTLHKMGLAKGGSLDNAIVVEGDIILNPNGLRCKNEFVKHKMLDAIGDLALSNVRIHGEFIGHKSGHKLNNLLLRKLMSDKEAWCYLPTSTTRAASPEIFPNFFYKKQEKQEA</sequence>
<keyword evidence="14" id="KW-1185">Reference proteome</keyword>